<dbReference type="PANTHER" id="PTHR12117:SF0">
    <property type="entry name" value="PROLYL 3-HYDROXYLASE OGFOD1"/>
    <property type="match status" value="1"/>
</dbReference>
<dbReference type="Pfam" id="PF13661">
    <property type="entry name" value="2OG-FeII_Oxy_4"/>
    <property type="match status" value="1"/>
</dbReference>
<reference evidence="3" key="1">
    <citation type="submission" date="2016-10" db="EMBL/GenBank/DDBJ databases">
        <authorList>
            <person name="Varghese N."/>
            <person name="Submissions S."/>
        </authorList>
    </citation>
    <scope>NUCLEOTIDE SEQUENCE [LARGE SCALE GENOMIC DNA]</scope>
    <source>
        <strain evidence="3">ANC 5076</strain>
    </source>
</reference>
<dbReference type="RefSeq" id="WP_074946570.1">
    <property type="nucleotide sequence ID" value="NZ_FOZU01000016.1"/>
</dbReference>
<proteinExistence type="predicted"/>
<organism evidence="2 3">
    <name type="scientific">Acinetobacter bohemicus</name>
    <dbReference type="NCBI Taxonomy" id="1435036"/>
    <lineage>
        <taxon>Bacteria</taxon>
        <taxon>Pseudomonadati</taxon>
        <taxon>Pseudomonadota</taxon>
        <taxon>Gammaproteobacteria</taxon>
        <taxon>Moraxellales</taxon>
        <taxon>Moraxellaceae</taxon>
        <taxon>Acinetobacter</taxon>
    </lineage>
</organism>
<protein>
    <submittedName>
        <fullName evidence="2">2OG-Fe(II) oxygenase superfamily protein</fullName>
    </submittedName>
</protein>
<dbReference type="EMBL" id="FOZU01000016">
    <property type="protein sequence ID" value="SFT00504.1"/>
    <property type="molecule type" value="Genomic_DNA"/>
</dbReference>
<sequence length="194" mass="22785">MINLPKDIPLEVYPYKHFFSNYSIDEYLKNSIQNWLLHDAQWNLVKASFYTQYEFSLKDAELPDFLKFIISTEYLSGLKTRMEDIYKIDLLDNIDVVAHKLTKGHVIKIHNDFLNEDTIKESHRLLMHFNSNWDVENGGLCMIFTNNDSSSIHNIVVPTGNLLQSFEISENSHHAVSEIYSKNRLTIIFTFYSR</sequence>
<gene>
    <name evidence="2" type="ORF">SAMN05444586_10168</name>
</gene>
<dbReference type="Gene3D" id="2.60.120.620">
    <property type="entry name" value="q2cbj1_9rhob like domain"/>
    <property type="match status" value="1"/>
</dbReference>
<evidence type="ECO:0000259" key="1">
    <source>
        <dbReference type="Pfam" id="PF13661"/>
    </source>
</evidence>
<dbReference type="InterPro" id="IPR039558">
    <property type="entry name" value="TPA1/OFD1_N"/>
</dbReference>
<accession>A0A1I6UGK2</accession>
<feature type="domain" description="Prolyl 3,4-dihydroxylase TPA1/OFD1 N-terminal" evidence="1">
    <location>
        <begin position="100"/>
        <end position="187"/>
    </location>
</feature>
<dbReference type="InterPro" id="IPR051842">
    <property type="entry name" value="uS12_prolyl_hydroxylase"/>
</dbReference>
<dbReference type="PANTHER" id="PTHR12117">
    <property type="entry name" value="HISTONE ACETYLTRANSFERASE COMPLEX"/>
    <property type="match status" value="1"/>
</dbReference>
<name>A0A1I6UGK2_9GAMM</name>
<dbReference type="NCBIfam" id="NF041706">
    <property type="entry name" value="2OG_matur_YhhC"/>
    <property type="match status" value="1"/>
</dbReference>
<dbReference type="AlphaFoldDB" id="A0A1I6UGK2"/>
<keyword evidence="3" id="KW-1185">Reference proteome</keyword>
<evidence type="ECO:0000313" key="3">
    <source>
        <dbReference type="Proteomes" id="UP000182827"/>
    </source>
</evidence>
<dbReference type="Proteomes" id="UP000182827">
    <property type="component" value="Unassembled WGS sequence"/>
</dbReference>
<evidence type="ECO:0000313" key="2">
    <source>
        <dbReference type="EMBL" id="SFT00504.1"/>
    </source>
</evidence>